<dbReference type="InterPro" id="IPR027417">
    <property type="entry name" value="P-loop_NTPase"/>
</dbReference>
<name>A0A6L5X266_9FIRM</name>
<evidence type="ECO:0000313" key="1">
    <source>
        <dbReference type="EMBL" id="MSS13503.1"/>
    </source>
</evidence>
<dbReference type="RefSeq" id="WP_154521457.1">
    <property type="nucleotide sequence ID" value="NZ_VULZ01000001.1"/>
</dbReference>
<dbReference type="Gene3D" id="3.40.50.300">
    <property type="entry name" value="P-loop containing nucleotide triphosphate hydrolases"/>
    <property type="match status" value="1"/>
</dbReference>
<gene>
    <name evidence="1" type="ORF">FYJ35_00290</name>
</gene>
<comment type="caution">
    <text evidence="1">The sequence shown here is derived from an EMBL/GenBank/DDBJ whole genome shotgun (WGS) entry which is preliminary data.</text>
</comment>
<sequence length="218" mass="24661">MEHYVITISRKFGCLGHEIAGRLGELLGVPVYDRSAVEAQVLSTGAETRLLAATQLEEGRKKTQFLLFRKEVDGEKDLRARVMFQAQSEVLKSFVEKSSCVILGRGGDEVFREYPRCMNVYIFAPDKVRLQNCVRMLHTDEEAARALIHREDKAREDYRRQFCSHASDVTYGRHLLMDSSLFGAEESAQILAQAARYLFSLPEENQADSLHKAGGMTI</sequence>
<dbReference type="Proteomes" id="UP000481852">
    <property type="component" value="Unassembled WGS sequence"/>
</dbReference>
<dbReference type="GO" id="GO:0016301">
    <property type="term" value="F:kinase activity"/>
    <property type="evidence" value="ECO:0007669"/>
    <property type="project" value="UniProtKB-KW"/>
</dbReference>
<keyword evidence="1" id="KW-0808">Transferase</keyword>
<keyword evidence="1" id="KW-0418">Kinase</keyword>
<organism evidence="1 2">
    <name type="scientific">Porcincola intestinalis</name>
    <dbReference type="NCBI Taxonomy" id="2606632"/>
    <lineage>
        <taxon>Bacteria</taxon>
        <taxon>Bacillati</taxon>
        <taxon>Bacillota</taxon>
        <taxon>Clostridia</taxon>
        <taxon>Lachnospirales</taxon>
        <taxon>Lachnospiraceae</taxon>
        <taxon>Porcincola</taxon>
    </lineage>
</organism>
<accession>A0A6L5X266</accession>
<dbReference type="AlphaFoldDB" id="A0A6L5X266"/>
<keyword evidence="2" id="KW-1185">Reference proteome</keyword>
<proteinExistence type="predicted"/>
<protein>
    <submittedName>
        <fullName evidence="1">Cytidylate kinase-like family protein</fullName>
    </submittedName>
</protein>
<dbReference type="EMBL" id="VULZ01000001">
    <property type="protein sequence ID" value="MSS13503.1"/>
    <property type="molecule type" value="Genomic_DNA"/>
</dbReference>
<dbReference type="Pfam" id="PF13189">
    <property type="entry name" value="Cytidylate_kin2"/>
    <property type="match status" value="1"/>
</dbReference>
<reference evidence="1 2" key="1">
    <citation type="submission" date="2019-08" db="EMBL/GenBank/DDBJ databases">
        <title>In-depth cultivation of the pig gut microbiome towards novel bacterial diversity and tailored functional studies.</title>
        <authorList>
            <person name="Wylensek D."/>
            <person name="Hitch T.C.A."/>
            <person name="Clavel T."/>
        </authorList>
    </citation>
    <scope>NUCLEOTIDE SEQUENCE [LARGE SCALE GENOMIC DNA]</scope>
    <source>
        <strain evidence="1 2">Oil+RF-744-WCA-WT-11</strain>
    </source>
</reference>
<evidence type="ECO:0000313" key="2">
    <source>
        <dbReference type="Proteomes" id="UP000481852"/>
    </source>
</evidence>